<dbReference type="CDD" id="cd14066">
    <property type="entry name" value="STKc_IRAK"/>
    <property type="match status" value="1"/>
</dbReference>
<evidence type="ECO:0000313" key="19">
    <source>
        <dbReference type="Proteomes" id="UP001327560"/>
    </source>
</evidence>
<dbReference type="Pfam" id="PF00560">
    <property type="entry name" value="LRR_1"/>
    <property type="match status" value="2"/>
</dbReference>
<evidence type="ECO:0000313" key="18">
    <source>
        <dbReference type="EMBL" id="WOK95884.1"/>
    </source>
</evidence>
<keyword evidence="9 15" id="KW-1133">Transmembrane helix</keyword>
<dbReference type="FunFam" id="1.10.510.10:FF:000095">
    <property type="entry name" value="protein STRUBBELIG-RECEPTOR FAMILY 8"/>
    <property type="match status" value="1"/>
</dbReference>
<dbReference type="FunFam" id="3.80.10.10:FF:000731">
    <property type="entry name" value="Leucine-rich repeat receptor-like protein kinase"/>
    <property type="match status" value="1"/>
</dbReference>
<evidence type="ECO:0000259" key="17">
    <source>
        <dbReference type="PROSITE" id="PS50011"/>
    </source>
</evidence>
<feature type="binding site" evidence="13">
    <location>
        <position position="388"/>
    </location>
    <ligand>
        <name>ATP</name>
        <dbReference type="ChEBI" id="CHEBI:30616"/>
    </ligand>
</feature>
<dbReference type="GO" id="GO:0004672">
    <property type="term" value="F:protein kinase activity"/>
    <property type="evidence" value="ECO:0007669"/>
    <property type="project" value="InterPro"/>
</dbReference>
<organism evidence="18 19">
    <name type="scientific">Canna indica</name>
    <name type="common">Indian-shot</name>
    <dbReference type="NCBI Taxonomy" id="4628"/>
    <lineage>
        <taxon>Eukaryota</taxon>
        <taxon>Viridiplantae</taxon>
        <taxon>Streptophyta</taxon>
        <taxon>Embryophyta</taxon>
        <taxon>Tracheophyta</taxon>
        <taxon>Spermatophyta</taxon>
        <taxon>Magnoliopsida</taxon>
        <taxon>Liliopsida</taxon>
        <taxon>Zingiberales</taxon>
        <taxon>Cannaceae</taxon>
        <taxon>Canna</taxon>
    </lineage>
</organism>
<feature type="region of interest" description="Disordered" evidence="14">
    <location>
        <begin position="304"/>
        <end position="326"/>
    </location>
</feature>
<feature type="compositionally biased region" description="Basic and acidic residues" evidence="14">
    <location>
        <begin position="634"/>
        <end position="647"/>
    </location>
</feature>
<evidence type="ECO:0000256" key="10">
    <source>
        <dbReference type="ARBA" id="ARBA00023136"/>
    </source>
</evidence>
<dbReference type="SUPFAM" id="SSF52058">
    <property type="entry name" value="L domain-like"/>
    <property type="match status" value="1"/>
</dbReference>
<evidence type="ECO:0000256" key="5">
    <source>
        <dbReference type="ARBA" id="ARBA00022729"/>
    </source>
</evidence>
<protein>
    <recommendedName>
        <fullName evidence="17">Protein kinase domain-containing protein</fullName>
    </recommendedName>
</protein>
<dbReference type="Gene3D" id="3.30.200.20">
    <property type="entry name" value="Phosphorylase Kinase, domain 1"/>
    <property type="match status" value="1"/>
</dbReference>
<dbReference type="InterPro" id="IPR011009">
    <property type="entry name" value="Kinase-like_dom_sf"/>
</dbReference>
<reference evidence="18 19" key="1">
    <citation type="submission" date="2023-10" db="EMBL/GenBank/DDBJ databases">
        <title>Chromosome-scale genome assembly provides insights into flower coloration mechanisms of Canna indica.</title>
        <authorList>
            <person name="Li C."/>
        </authorList>
    </citation>
    <scope>NUCLEOTIDE SEQUENCE [LARGE SCALE GENOMIC DNA]</scope>
    <source>
        <tissue evidence="18">Flower</tissue>
    </source>
</reference>
<keyword evidence="3" id="KW-0433">Leucine-rich repeat</keyword>
<dbReference type="Gene3D" id="3.80.10.10">
    <property type="entry name" value="Ribonuclease Inhibitor"/>
    <property type="match status" value="2"/>
</dbReference>
<feature type="region of interest" description="Disordered" evidence="14">
    <location>
        <begin position="622"/>
        <end position="647"/>
    </location>
</feature>
<feature type="signal peptide" evidence="16">
    <location>
        <begin position="1"/>
        <end position="29"/>
    </location>
</feature>
<dbReference type="PRINTS" id="PR00019">
    <property type="entry name" value="LEURICHRPT"/>
</dbReference>
<dbReference type="InterPro" id="IPR001245">
    <property type="entry name" value="Ser-Thr/Tyr_kinase_cat_dom"/>
</dbReference>
<dbReference type="InterPro" id="IPR013210">
    <property type="entry name" value="LRR_N_plant-typ"/>
</dbReference>
<dbReference type="PROSITE" id="PS50011">
    <property type="entry name" value="PROTEIN_KINASE_DOM"/>
    <property type="match status" value="1"/>
</dbReference>
<dbReference type="GO" id="GO:0005524">
    <property type="term" value="F:ATP binding"/>
    <property type="evidence" value="ECO:0007669"/>
    <property type="project" value="UniProtKB-UniRule"/>
</dbReference>
<evidence type="ECO:0000256" key="13">
    <source>
        <dbReference type="PROSITE-ProRule" id="PRU10141"/>
    </source>
</evidence>
<feature type="transmembrane region" description="Helical" evidence="15">
    <location>
        <begin position="271"/>
        <end position="295"/>
    </location>
</feature>
<dbReference type="PANTHER" id="PTHR48010">
    <property type="entry name" value="OS05G0588300 PROTEIN"/>
    <property type="match status" value="1"/>
</dbReference>
<evidence type="ECO:0000256" key="12">
    <source>
        <dbReference type="ARBA" id="ARBA00038349"/>
    </source>
</evidence>
<accession>A0AAQ3JT80</accession>
<keyword evidence="2" id="KW-0597">Phosphoprotein</keyword>
<dbReference type="Pfam" id="PF07714">
    <property type="entry name" value="PK_Tyr_Ser-Thr"/>
    <property type="match status" value="1"/>
</dbReference>
<dbReference type="PROSITE" id="PS00107">
    <property type="entry name" value="PROTEIN_KINASE_ATP"/>
    <property type="match status" value="1"/>
</dbReference>
<keyword evidence="19" id="KW-1185">Reference proteome</keyword>
<dbReference type="Pfam" id="PF13855">
    <property type="entry name" value="LRR_8"/>
    <property type="match status" value="1"/>
</dbReference>
<keyword evidence="8 13" id="KW-0067">ATP-binding</keyword>
<feature type="compositionally biased region" description="Basic and acidic residues" evidence="14">
    <location>
        <begin position="305"/>
        <end position="321"/>
    </location>
</feature>
<keyword evidence="7 13" id="KW-0547">Nucleotide-binding</keyword>
<feature type="chain" id="PRO_5042993289" description="Protein kinase domain-containing protein" evidence="16">
    <location>
        <begin position="30"/>
        <end position="647"/>
    </location>
</feature>
<name>A0AAQ3JT80_9LILI</name>
<dbReference type="PANTHER" id="PTHR48010:SF59">
    <property type="entry name" value="PROTEIN KINASE DOMAIN-CONTAINING PROTEIN"/>
    <property type="match status" value="1"/>
</dbReference>
<evidence type="ECO:0000256" key="1">
    <source>
        <dbReference type="ARBA" id="ARBA00004162"/>
    </source>
</evidence>
<proteinExistence type="inferred from homology"/>
<dbReference type="InterPro" id="IPR032675">
    <property type="entry name" value="LRR_dom_sf"/>
</dbReference>
<dbReference type="Pfam" id="PF08263">
    <property type="entry name" value="LRRNT_2"/>
    <property type="match status" value="1"/>
</dbReference>
<dbReference type="EMBL" id="CP136891">
    <property type="protein sequence ID" value="WOK95884.1"/>
    <property type="molecule type" value="Genomic_DNA"/>
</dbReference>
<dbReference type="AlphaFoldDB" id="A0AAQ3JT80"/>
<evidence type="ECO:0000256" key="16">
    <source>
        <dbReference type="SAM" id="SignalP"/>
    </source>
</evidence>
<dbReference type="SUPFAM" id="SSF56112">
    <property type="entry name" value="Protein kinase-like (PK-like)"/>
    <property type="match status" value="1"/>
</dbReference>
<comment type="subcellular location">
    <subcellularLocation>
        <location evidence="1">Cell membrane</location>
        <topology evidence="1">Single-pass membrane protein</topology>
    </subcellularLocation>
</comment>
<comment type="similarity">
    <text evidence="12">Belongs to the protein kinase superfamily.</text>
</comment>
<dbReference type="GO" id="GO:0005886">
    <property type="term" value="C:plasma membrane"/>
    <property type="evidence" value="ECO:0007669"/>
    <property type="project" value="UniProtKB-SubCell"/>
</dbReference>
<dbReference type="InterPro" id="IPR017441">
    <property type="entry name" value="Protein_kinase_ATP_BS"/>
</dbReference>
<keyword evidence="6" id="KW-0677">Repeat</keyword>
<feature type="domain" description="Protein kinase" evidence="17">
    <location>
        <begin position="351"/>
        <end position="623"/>
    </location>
</feature>
<evidence type="ECO:0000256" key="2">
    <source>
        <dbReference type="ARBA" id="ARBA00022553"/>
    </source>
</evidence>
<evidence type="ECO:0000256" key="3">
    <source>
        <dbReference type="ARBA" id="ARBA00022614"/>
    </source>
</evidence>
<dbReference type="InterPro" id="IPR001611">
    <property type="entry name" value="Leu-rich_rpt"/>
</dbReference>
<keyword evidence="10 15" id="KW-0472">Membrane</keyword>
<evidence type="ECO:0000256" key="9">
    <source>
        <dbReference type="ARBA" id="ARBA00022989"/>
    </source>
</evidence>
<evidence type="ECO:0000256" key="6">
    <source>
        <dbReference type="ARBA" id="ARBA00022737"/>
    </source>
</evidence>
<evidence type="ECO:0000256" key="8">
    <source>
        <dbReference type="ARBA" id="ARBA00022840"/>
    </source>
</evidence>
<dbReference type="FunFam" id="3.30.200.20:FF:000307">
    <property type="entry name" value="pollen receptor-like kinase 1"/>
    <property type="match status" value="1"/>
</dbReference>
<evidence type="ECO:0000256" key="14">
    <source>
        <dbReference type="SAM" id="MobiDB-lite"/>
    </source>
</evidence>
<keyword evidence="4 15" id="KW-0812">Transmembrane</keyword>
<dbReference type="InterPro" id="IPR050994">
    <property type="entry name" value="At_inactive_RLKs"/>
</dbReference>
<evidence type="ECO:0000256" key="4">
    <source>
        <dbReference type="ARBA" id="ARBA00022692"/>
    </source>
</evidence>
<gene>
    <name evidence="18" type="ORF">Cni_G04591</name>
</gene>
<sequence>MDHHEHRCLFLSSLSLFFIILFFLDAVSSELSTDKQVLIAFANSIHHGKKLDWNSNVSVCSTWVGVTCTPDQAHVLAIRLPGIGLVGSVPANTLGKLDHLRILSLRSNYLSGSLPSDIFSLPSLKFLYLQHNNFSGEIPDSIPSGLNALDLSYNSLTGKIPSRFQNLSQLSVLNLQNNLLSGPIPDLELPRLRHLNLSNNNLNGSIPLFFQNFSSASFSGNPHLCGSPLPQCSAILPSPSSSPFDPNLTPPPTVLLENPENSLRKKINAGFIIAIAAGGLALLLVFVVILFVCFVKRKNRGVGGDPKEKGSGGGRNEKPKEYSSGVQASERNKLVFFGGCTYNFDLEDLLRASAEVLGKGSYGTAYKASLEDGTTVVVKRLKEVVVGKKEFEQQMEMIGNVGQHENLNPLRAYYYSKDEKLLVYDYVPTGSFSALLHGNRGTDRASLDWDSRVKIILGTANGIAHIHSEGGAKFAHGNIKSSNILLNQDLKPIVSDYGLMVLMNLPANTNRVIVGYRAPETIEARKITQKSDIYSFGVLLLEMLTGKAPLQSQGPDDVVDLPRWVHSVVREEWTAEVFDRELVSSQNTEEEMVQMLQVAMACVTKVPEQRPRIEEVIRRIEEIRQSGSGSRPSSEVDKPKDYNEQTP</sequence>
<evidence type="ECO:0000256" key="11">
    <source>
        <dbReference type="ARBA" id="ARBA00023170"/>
    </source>
</evidence>
<dbReference type="InterPro" id="IPR000719">
    <property type="entry name" value="Prot_kinase_dom"/>
</dbReference>
<evidence type="ECO:0000256" key="15">
    <source>
        <dbReference type="SAM" id="Phobius"/>
    </source>
</evidence>
<keyword evidence="11" id="KW-0675">Receptor</keyword>
<dbReference type="Gene3D" id="1.10.510.10">
    <property type="entry name" value="Transferase(Phosphotransferase) domain 1"/>
    <property type="match status" value="1"/>
</dbReference>
<dbReference type="Proteomes" id="UP001327560">
    <property type="component" value="Chromosome 2"/>
</dbReference>
<keyword evidence="5 16" id="KW-0732">Signal</keyword>
<dbReference type="FunFam" id="3.80.10.10:FF:000431">
    <property type="entry name" value="Leucine-rich repeat receptor-like protein kinase"/>
    <property type="match status" value="1"/>
</dbReference>
<evidence type="ECO:0000256" key="7">
    <source>
        <dbReference type="ARBA" id="ARBA00022741"/>
    </source>
</evidence>